<sequence length="154" mass="17044">MPLKKLWKATAAGNRKAAYHSHLCASIDGDAWHVGAGVSMTAAAVQMAIEKLKSDNVKAVLREELYAKAMAEANRILPHSQLWQRLPGTEHRKRKHELFEEKTGGSRGVRDAAKEFYDWLGQEHSALRGLLSILSADNVFYTGFAAEKVTLIDA</sequence>
<protein>
    <submittedName>
        <fullName evidence="1">Uncharacterized protein</fullName>
    </submittedName>
</protein>
<organism evidence="1 2">
    <name type="scientific">Durusdinium trenchii</name>
    <dbReference type="NCBI Taxonomy" id="1381693"/>
    <lineage>
        <taxon>Eukaryota</taxon>
        <taxon>Sar</taxon>
        <taxon>Alveolata</taxon>
        <taxon>Dinophyceae</taxon>
        <taxon>Suessiales</taxon>
        <taxon>Symbiodiniaceae</taxon>
        <taxon>Durusdinium</taxon>
    </lineage>
</organism>
<dbReference type="EMBL" id="CAXAMN010002002">
    <property type="protein sequence ID" value="CAK8997240.1"/>
    <property type="molecule type" value="Genomic_DNA"/>
</dbReference>
<keyword evidence="2" id="KW-1185">Reference proteome</keyword>
<gene>
    <name evidence="1" type="ORF">CCMP2556_LOCUS4766</name>
</gene>
<reference evidence="1 2" key="1">
    <citation type="submission" date="2024-02" db="EMBL/GenBank/DDBJ databases">
        <authorList>
            <person name="Chen Y."/>
            <person name="Shah S."/>
            <person name="Dougan E. K."/>
            <person name="Thang M."/>
            <person name="Chan C."/>
        </authorList>
    </citation>
    <scope>NUCLEOTIDE SEQUENCE [LARGE SCALE GENOMIC DNA]</scope>
</reference>
<name>A0ABP0I3U4_9DINO</name>
<accession>A0ABP0I3U4</accession>
<comment type="caution">
    <text evidence="1">The sequence shown here is derived from an EMBL/GenBank/DDBJ whole genome shotgun (WGS) entry which is preliminary data.</text>
</comment>
<evidence type="ECO:0000313" key="2">
    <source>
        <dbReference type="Proteomes" id="UP001642484"/>
    </source>
</evidence>
<dbReference type="Proteomes" id="UP001642484">
    <property type="component" value="Unassembled WGS sequence"/>
</dbReference>
<evidence type="ECO:0000313" key="1">
    <source>
        <dbReference type="EMBL" id="CAK8997240.1"/>
    </source>
</evidence>
<proteinExistence type="predicted"/>